<dbReference type="EMBL" id="OBEA01000004">
    <property type="protein sequence ID" value="SNY52582.1"/>
    <property type="molecule type" value="Genomic_DNA"/>
</dbReference>
<organism evidence="3 4">
    <name type="scientific">Pseudooceanicola antarcticus</name>
    <dbReference type="NCBI Taxonomy" id="1247613"/>
    <lineage>
        <taxon>Bacteria</taxon>
        <taxon>Pseudomonadati</taxon>
        <taxon>Pseudomonadota</taxon>
        <taxon>Alphaproteobacteria</taxon>
        <taxon>Rhodobacterales</taxon>
        <taxon>Paracoccaceae</taxon>
        <taxon>Pseudooceanicola</taxon>
    </lineage>
</organism>
<feature type="chain" id="PRO_5012108776" description="Porin" evidence="1">
    <location>
        <begin position="27"/>
        <end position="240"/>
    </location>
</feature>
<reference evidence="3 4" key="1">
    <citation type="submission" date="2017-09" db="EMBL/GenBank/DDBJ databases">
        <authorList>
            <person name="Ehlers B."/>
            <person name="Leendertz F.H."/>
        </authorList>
    </citation>
    <scope>NUCLEOTIDE SEQUENCE [LARGE SCALE GENOMIC DNA]</scope>
    <source>
        <strain evidence="3 4">CGMCC 1.12662</strain>
    </source>
</reference>
<evidence type="ECO:0000313" key="4">
    <source>
        <dbReference type="Proteomes" id="UP000231655"/>
    </source>
</evidence>
<dbReference type="Proteomes" id="UP000231702">
    <property type="component" value="Unassembled WGS sequence"/>
</dbReference>
<dbReference type="OrthoDB" id="7868622at2"/>
<dbReference type="EMBL" id="PGTD01000023">
    <property type="protein sequence ID" value="PJE25858.1"/>
    <property type="molecule type" value="Genomic_DNA"/>
</dbReference>
<dbReference type="AlphaFoldDB" id="A0A285IX68"/>
<evidence type="ECO:0008006" key="6">
    <source>
        <dbReference type="Google" id="ProtNLM"/>
    </source>
</evidence>
<protein>
    <recommendedName>
        <fullName evidence="6">Porin</fullName>
    </recommendedName>
</protein>
<name>A0A285IX68_9RHOB</name>
<gene>
    <name evidence="2" type="ORF">CVM39_19340</name>
    <name evidence="3" type="ORF">SAMN06297129_2347</name>
</gene>
<keyword evidence="1" id="KW-0732">Signal</keyword>
<evidence type="ECO:0000313" key="3">
    <source>
        <dbReference type="EMBL" id="SNY52582.1"/>
    </source>
</evidence>
<evidence type="ECO:0000313" key="5">
    <source>
        <dbReference type="Proteomes" id="UP000231702"/>
    </source>
</evidence>
<proteinExistence type="predicted"/>
<dbReference type="RefSeq" id="WP_097146086.1">
    <property type="nucleotide sequence ID" value="NZ_OBEA01000004.1"/>
</dbReference>
<accession>A0A285IX68</accession>
<dbReference type="Proteomes" id="UP000231655">
    <property type="component" value="Unassembled WGS sequence"/>
</dbReference>
<evidence type="ECO:0000313" key="2">
    <source>
        <dbReference type="EMBL" id="PJE25858.1"/>
    </source>
</evidence>
<keyword evidence="5" id="KW-1185">Reference proteome</keyword>
<sequence>MPKHLLKLSYLLFAMGLGLSAAPASAQLVLDGGVKVELAHNDGSGVNTKHIAGSFSGLVYNDIGLQLDLSVGKHEQFTSTQPAATLHLYHAATESLTYGVFLSAEDRRPGNSYFYGAEIAYASNGFGIEAFAAYRDDISSSTDGTRYGIDVSYRPDDSKWTFFGGARADDGMPLEQTYAFLGASYEIRDGVNLGLTAGRNDDGDTIASAMFTLQFGQGSTFRARDTMELFPGNRSLLPLS</sequence>
<feature type="signal peptide" evidence="1">
    <location>
        <begin position="1"/>
        <end position="26"/>
    </location>
</feature>
<dbReference type="SUPFAM" id="SSF56935">
    <property type="entry name" value="Porins"/>
    <property type="match status" value="1"/>
</dbReference>
<reference evidence="2 5" key="2">
    <citation type="journal article" date="2018" name="Int. J. Syst. Evol. Microbiol.">
        <title>Pseudooceanicola lipolyticus sp. nov., a marine alphaproteobacterium, reclassification of Oceanicola flagellatus as Pseudooceanicola flagellatus comb. nov. and emended description of the genus Pseudooceanicola.</title>
        <authorList>
            <person name="Huang M.-M."/>
            <person name="Guo L.-L."/>
            <person name="Wu Y.-H."/>
            <person name="Lai Q.-L."/>
            <person name="Shao Z.-Z."/>
            <person name="Wang C.-S."/>
            <person name="Wu M."/>
            <person name="Xu X.-W."/>
        </authorList>
    </citation>
    <scope>NUCLEOTIDE SEQUENCE [LARGE SCALE GENOMIC DNA]</scope>
    <source>
        <strain evidence="2 5">Ar-45</strain>
    </source>
</reference>
<evidence type="ECO:0000256" key="1">
    <source>
        <dbReference type="SAM" id="SignalP"/>
    </source>
</evidence>